<dbReference type="AlphaFoldDB" id="A0A1G9YPU2"/>
<evidence type="ECO:0000313" key="3">
    <source>
        <dbReference type="Proteomes" id="UP000187651"/>
    </source>
</evidence>
<gene>
    <name evidence="2" type="ORF">SAMN05216544_1861</name>
</gene>
<proteinExistence type="predicted"/>
<dbReference type="Proteomes" id="UP000187651">
    <property type="component" value="Unassembled WGS sequence"/>
</dbReference>
<accession>A0A1G9YPU2</accession>
<dbReference type="Gene3D" id="3.40.50.1820">
    <property type="entry name" value="alpha/beta hydrolase"/>
    <property type="match status" value="1"/>
</dbReference>
<dbReference type="EMBL" id="FNHZ01000006">
    <property type="protein sequence ID" value="SDN10561.1"/>
    <property type="molecule type" value="Genomic_DNA"/>
</dbReference>
<feature type="domain" description="AB hydrolase-1" evidence="1">
    <location>
        <begin position="64"/>
        <end position="308"/>
    </location>
</feature>
<protein>
    <submittedName>
        <fullName evidence="2">Pimeloyl-ACP methyl ester carboxylesterase</fullName>
    </submittedName>
</protein>
<dbReference type="SUPFAM" id="SSF53474">
    <property type="entry name" value="alpha/beta-Hydrolases"/>
    <property type="match status" value="1"/>
</dbReference>
<dbReference type="RefSeq" id="WP_074521901.1">
    <property type="nucleotide sequence ID" value="NZ_FNHZ01000006.1"/>
</dbReference>
<dbReference type="PANTHER" id="PTHR46438">
    <property type="entry name" value="ALPHA/BETA-HYDROLASES SUPERFAMILY PROTEIN"/>
    <property type="match status" value="1"/>
</dbReference>
<dbReference type="Pfam" id="PF12697">
    <property type="entry name" value="Abhydrolase_6"/>
    <property type="match status" value="1"/>
</dbReference>
<name>A0A1G9YPU2_9FIRM</name>
<sequence>MNKWQKLGLFAGVCTAVLTTAHLINKLIFSTATSKGITDKRINSCYPWKFGNISYSVQGSGKPVLLIHDLSSFSSSYEWDNVIDILAEKHTVYAIDLLGCGNSDKPNLTYTTYMYTQLVADFINNVITKKTDVIATSASAPIAVASAFNNKDIINNIILVSPESIKTAMLTPTKQSKITRIILETPIIGTLVYNICASKGSINNTMANHIFAKGEVPSDFLDAYYESSHLQGAASKHLYTSKECHYTTVAIARLLASVDNSIYIIGGELDNNANVIEEYTDLNPAIETYFIPNAKKLPQVEEPEEFAKQVEIFLA</sequence>
<dbReference type="OrthoDB" id="9808398at2"/>
<evidence type="ECO:0000259" key="1">
    <source>
        <dbReference type="Pfam" id="PF12697"/>
    </source>
</evidence>
<dbReference type="InterPro" id="IPR029058">
    <property type="entry name" value="AB_hydrolase_fold"/>
</dbReference>
<evidence type="ECO:0000313" key="2">
    <source>
        <dbReference type="EMBL" id="SDN10561.1"/>
    </source>
</evidence>
<dbReference type="PANTHER" id="PTHR46438:SF2">
    <property type="entry name" value="ALPHA_BETA-HYDROLASES SUPERFAMILY PROTEIN"/>
    <property type="match status" value="1"/>
</dbReference>
<dbReference type="InterPro" id="IPR000073">
    <property type="entry name" value="AB_hydrolase_1"/>
</dbReference>
<organism evidence="2 3">
    <name type="scientific">Lachnospira pectinoschiza</name>
    <dbReference type="NCBI Taxonomy" id="28052"/>
    <lineage>
        <taxon>Bacteria</taxon>
        <taxon>Bacillati</taxon>
        <taxon>Bacillota</taxon>
        <taxon>Clostridia</taxon>
        <taxon>Lachnospirales</taxon>
        <taxon>Lachnospiraceae</taxon>
        <taxon>Lachnospira</taxon>
    </lineage>
</organism>
<keyword evidence="3" id="KW-1185">Reference proteome</keyword>
<reference evidence="3" key="1">
    <citation type="submission" date="2016-10" db="EMBL/GenBank/DDBJ databases">
        <authorList>
            <person name="Varghese N."/>
            <person name="Submissions S."/>
        </authorList>
    </citation>
    <scope>NUCLEOTIDE SEQUENCE [LARGE SCALE GENOMIC DNA]</scope>
    <source>
        <strain evidence="3">M83</strain>
    </source>
</reference>